<dbReference type="KEGG" id="orh:Ornrh_1028"/>
<sequence>MKKLIFAIFSLMILACNHGIEKPDNLVDRDTFKSILTQMYLYKQAPTVSVARDIDFNIINATILANHHVSAEDFKNSLEYYMVDRGQYEEILKEIQDSIHNQIDRPTEEESVPAVDKKTIAPNE</sequence>
<dbReference type="STRING" id="867902.Ornrh_1028"/>
<dbReference type="HOGENOM" id="CLU_2001540_0_0_10"/>
<proteinExistence type="predicted"/>
<protein>
    <recommendedName>
        <fullName evidence="2">DUF4296 domain-containing protein</fullName>
    </recommendedName>
</protein>
<dbReference type="PROSITE" id="PS51257">
    <property type="entry name" value="PROKAR_LIPOPROTEIN"/>
    <property type="match status" value="1"/>
</dbReference>
<evidence type="ECO:0000313" key="3">
    <source>
        <dbReference type="EMBL" id="AFL97220.1"/>
    </source>
</evidence>
<name>I3ZZT6_ORNRL</name>
<feature type="compositionally biased region" description="Basic and acidic residues" evidence="1">
    <location>
        <begin position="115"/>
        <end position="124"/>
    </location>
</feature>
<dbReference type="Pfam" id="PF14129">
    <property type="entry name" value="DUF4296"/>
    <property type="match status" value="1"/>
</dbReference>
<dbReference type="Proteomes" id="UP000006051">
    <property type="component" value="Chromosome"/>
</dbReference>
<keyword evidence="4" id="KW-1185">Reference proteome</keyword>
<dbReference type="GeneID" id="71569311"/>
<dbReference type="GeneID" id="97257728"/>
<gene>
    <name evidence="3" type="ordered locus">Ornrh_1028</name>
</gene>
<dbReference type="RefSeq" id="WP_014790821.1">
    <property type="nucleotide sequence ID" value="NC_018016.1"/>
</dbReference>
<reference evidence="3 4" key="1">
    <citation type="submission" date="2012-06" db="EMBL/GenBank/DDBJ databases">
        <title>The complete genome of Ornithobacterium rhinotracheale DSM 15997.</title>
        <authorList>
            <consortium name="US DOE Joint Genome Institute (JGI-PGF)"/>
            <person name="Lucas S."/>
            <person name="Copeland A."/>
            <person name="Lapidus A."/>
            <person name="Goodwin L."/>
            <person name="Pitluck S."/>
            <person name="Peters L."/>
            <person name="Mikhailova N."/>
            <person name="Teshima H."/>
            <person name="Kyrpides N."/>
            <person name="Mavromatis K."/>
            <person name="Pagani I."/>
            <person name="Ivanova N."/>
            <person name="Ovchinnikova G."/>
            <person name="Zeytun A."/>
            <person name="Detter J.C."/>
            <person name="Han C."/>
            <person name="Land M."/>
            <person name="Hauser L."/>
            <person name="Markowitz V."/>
            <person name="Cheng J.-F."/>
            <person name="Hugenholtz P."/>
            <person name="Woyke T."/>
            <person name="Wu D."/>
            <person name="Lang E."/>
            <person name="Kopitz M."/>
            <person name="Brambilla E."/>
            <person name="Klenk H.-P."/>
            <person name="Eisen J.A."/>
        </authorList>
    </citation>
    <scope>NUCLEOTIDE SEQUENCE [LARGE SCALE GENOMIC DNA]</scope>
    <source>
        <strain evidence="4">ATCC 51463 / DSM 15997 / CCUG 23171 / LMG 9086</strain>
    </source>
</reference>
<feature type="domain" description="DUF4296" evidence="2">
    <location>
        <begin position="23"/>
        <end position="103"/>
    </location>
</feature>
<evidence type="ECO:0000313" key="4">
    <source>
        <dbReference type="Proteomes" id="UP000006051"/>
    </source>
</evidence>
<evidence type="ECO:0000256" key="1">
    <source>
        <dbReference type="SAM" id="MobiDB-lite"/>
    </source>
</evidence>
<dbReference type="InterPro" id="IPR025381">
    <property type="entry name" value="DUF4296"/>
</dbReference>
<dbReference type="AlphaFoldDB" id="I3ZZT6"/>
<organism evidence="3 4">
    <name type="scientific">Ornithobacterium rhinotracheale (strain ATCC 51463 / DSM 15997 / CCUG 23171 / CIP 104009 / LMG 9086)</name>
    <dbReference type="NCBI Taxonomy" id="867902"/>
    <lineage>
        <taxon>Bacteria</taxon>
        <taxon>Pseudomonadati</taxon>
        <taxon>Bacteroidota</taxon>
        <taxon>Flavobacteriia</taxon>
        <taxon>Flavobacteriales</taxon>
        <taxon>Weeksellaceae</taxon>
        <taxon>Ornithobacterium</taxon>
    </lineage>
</organism>
<feature type="region of interest" description="Disordered" evidence="1">
    <location>
        <begin position="100"/>
        <end position="124"/>
    </location>
</feature>
<dbReference type="EMBL" id="CP003283">
    <property type="protein sequence ID" value="AFL97220.1"/>
    <property type="molecule type" value="Genomic_DNA"/>
</dbReference>
<accession>I3ZZT6</accession>
<evidence type="ECO:0000259" key="2">
    <source>
        <dbReference type="Pfam" id="PF14129"/>
    </source>
</evidence>